<name>A0ABD6AA48_9EURY</name>
<dbReference type="RefSeq" id="WP_276303552.1">
    <property type="nucleotide sequence ID" value="NZ_CP119992.1"/>
</dbReference>
<proteinExistence type="predicted"/>
<evidence type="ECO:0000313" key="4">
    <source>
        <dbReference type="EMBL" id="MFC7317196.1"/>
    </source>
</evidence>
<dbReference type="Pfam" id="PF00581">
    <property type="entry name" value="Rhodanese"/>
    <property type="match status" value="1"/>
</dbReference>
<dbReference type="AlphaFoldDB" id="A0ABD6AA48"/>
<dbReference type="Gene3D" id="3.40.250.10">
    <property type="entry name" value="Rhodanese-like domain"/>
    <property type="match status" value="1"/>
</dbReference>
<feature type="region of interest" description="Disordered" evidence="2">
    <location>
        <begin position="270"/>
        <end position="293"/>
    </location>
</feature>
<keyword evidence="5" id="KW-1185">Reference proteome</keyword>
<evidence type="ECO:0000256" key="1">
    <source>
        <dbReference type="ARBA" id="ARBA00022723"/>
    </source>
</evidence>
<dbReference type="SUPFAM" id="SSF56281">
    <property type="entry name" value="Metallo-hydrolase/oxidoreductase"/>
    <property type="match status" value="1"/>
</dbReference>
<accession>A0ABD6AA48</accession>
<dbReference type="SUPFAM" id="SSF52821">
    <property type="entry name" value="Rhodanese/Cell cycle control phosphatase"/>
    <property type="match status" value="1"/>
</dbReference>
<reference evidence="4 5" key="1">
    <citation type="journal article" date="2019" name="Int. J. Syst. Evol. Microbiol.">
        <title>The Global Catalogue of Microorganisms (GCM) 10K type strain sequencing project: providing services to taxonomists for standard genome sequencing and annotation.</title>
        <authorList>
            <consortium name="The Broad Institute Genomics Platform"/>
            <consortium name="The Broad Institute Genome Sequencing Center for Infectious Disease"/>
            <person name="Wu L."/>
            <person name="Ma J."/>
        </authorList>
    </citation>
    <scope>NUCLEOTIDE SEQUENCE [LARGE SCALE GENOMIC DNA]</scope>
    <source>
        <strain evidence="4 5">PSR21</strain>
    </source>
</reference>
<dbReference type="Pfam" id="PF00753">
    <property type="entry name" value="Lactamase_B"/>
    <property type="match status" value="1"/>
</dbReference>
<evidence type="ECO:0000256" key="2">
    <source>
        <dbReference type="SAM" id="MobiDB-lite"/>
    </source>
</evidence>
<dbReference type="SMART" id="SM00450">
    <property type="entry name" value="RHOD"/>
    <property type="match status" value="1"/>
</dbReference>
<evidence type="ECO:0000259" key="3">
    <source>
        <dbReference type="PROSITE" id="PS50206"/>
    </source>
</evidence>
<dbReference type="GO" id="GO:0046872">
    <property type="term" value="F:metal ion binding"/>
    <property type="evidence" value="ECO:0007669"/>
    <property type="project" value="UniProtKB-KW"/>
</dbReference>
<dbReference type="InterPro" id="IPR044528">
    <property type="entry name" value="POD-like_MBL-fold"/>
</dbReference>
<dbReference type="InterPro" id="IPR001279">
    <property type="entry name" value="Metallo-B-lactamas"/>
</dbReference>
<organism evidence="4 5">
    <name type="scientific">Halomarina halobia</name>
    <dbReference type="NCBI Taxonomy" id="3033386"/>
    <lineage>
        <taxon>Archaea</taxon>
        <taxon>Methanobacteriati</taxon>
        <taxon>Methanobacteriota</taxon>
        <taxon>Stenosarchaea group</taxon>
        <taxon>Halobacteria</taxon>
        <taxon>Halobacteriales</taxon>
        <taxon>Natronomonadaceae</taxon>
        <taxon>Halomarina</taxon>
    </lineage>
</organism>
<dbReference type="CDD" id="cd07724">
    <property type="entry name" value="POD-like_MBL-fold"/>
    <property type="match status" value="1"/>
</dbReference>
<feature type="domain" description="Rhodanese" evidence="3">
    <location>
        <begin position="24"/>
        <end position="120"/>
    </location>
</feature>
<protein>
    <submittedName>
        <fullName evidence="4">MBL fold metallo-hydrolase</fullName>
    </submittedName>
</protein>
<dbReference type="GeneID" id="79316149"/>
<dbReference type="InterPro" id="IPR036873">
    <property type="entry name" value="Rhodanese-like_dom_sf"/>
</dbReference>
<keyword evidence="1" id="KW-0479">Metal-binding</keyword>
<dbReference type="SMART" id="SM00849">
    <property type="entry name" value="Lactamase_B"/>
    <property type="match status" value="1"/>
</dbReference>
<dbReference type="InterPro" id="IPR036866">
    <property type="entry name" value="RibonucZ/Hydroxyglut_hydro"/>
</dbReference>
<dbReference type="InterPro" id="IPR051682">
    <property type="entry name" value="Mito_Persulfide_Diox"/>
</dbReference>
<gene>
    <name evidence="4" type="ORF">ACFQPE_10360</name>
</gene>
<dbReference type="EMBL" id="JBHTBF010000002">
    <property type="protein sequence ID" value="MFC7317196.1"/>
    <property type="molecule type" value="Genomic_DNA"/>
</dbReference>
<comment type="caution">
    <text evidence="4">The sequence shown here is derived from an EMBL/GenBank/DDBJ whole genome shotgun (WGS) entry which is preliminary data.</text>
</comment>
<dbReference type="Proteomes" id="UP001596547">
    <property type="component" value="Unassembled WGS sequence"/>
</dbReference>
<dbReference type="PROSITE" id="PS50206">
    <property type="entry name" value="RHODANESE_3"/>
    <property type="match status" value="1"/>
</dbReference>
<dbReference type="PANTHER" id="PTHR43084:SF1">
    <property type="entry name" value="PERSULFIDE DIOXYGENASE ETHE1, MITOCHONDRIAL"/>
    <property type="match status" value="1"/>
</dbReference>
<dbReference type="PANTHER" id="PTHR43084">
    <property type="entry name" value="PERSULFIDE DIOXYGENASE ETHE1"/>
    <property type="match status" value="1"/>
</dbReference>
<dbReference type="InterPro" id="IPR001763">
    <property type="entry name" value="Rhodanese-like_dom"/>
</dbReference>
<dbReference type="Gene3D" id="3.60.15.10">
    <property type="entry name" value="Ribonuclease Z/Hydroxyacylglutathione hydrolase-like"/>
    <property type="match status" value="1"/>
</dbReference>
<evidence type="ECO:0000313" key="5">
    <source>
        <dbReference type="Proteomes" id="UP001596547"/>
    </source>
</evidence>
<sequence>MNQESSTASADAIDAATLRDRLAGGERVHLLDVRNRSEIDEWRIDAPERSAIPYMRFVAAGATDSVADLASDLPEEVVVVCPQGEASDEVAAMLREEGVDAINLAGGMEGWARLYEVAELDVDSNATVLQYLRPSSGCLAYLVVSDGEAGVIDPLRAFAERYLADARALGAELAYALDTHVHADHVSGVRELSAAGVEPVLPSGAVDRGLADAEAFTLLAPGETLDVGGITVEAIAAPGHTTEMTAYRVSDLLLTGDGLFVERVPRPDLERDARRASERASGRSPRAADDDGAREMARDLHATLTERFADLPDDLTVAPGHVEPDVAATGPFVAALGDLRERLPAFEQDREAFVEFVLDRMGARPANYEEIIAVNLGREDVDDETAFELELGPNNCAAG</sequence>